<accession>A0A385DVH2</accession>
<name>A0A385DVH2_9CAUD</name>
<dbReference type="Proteomes" id="UP000262230">
    <property type="component" value="Segment"/>
</dbReference>
<proteinExistence type="predicted"/>
<sequence length="157" mass="17391">MDASEKQVAFIRSLIGQKYSPESAAGHIAKLDAHGISKRDASVMIETLKSLPPYMSPEEKARREAITEGFYRVGDDFIRVKVSRSSGNPYGMLLNKETHKFEYAPGILRGVNPDNRLTLEDAAEYGINSGWCLICSKELTKEESIKRGIGPVCAKKL</sequence>
<keyword evidence="2" id="KW-1185">Reference proteome</keyword>
<evidence type="ECO:0000313" key="1">
    <source>
        <dbReference type="EMBL" id="AXQ63483.1"/>
    </source>
</evidence>
<organism evidence="1 2">
    <name type="scientific">Streptomyces phage Comrade</name>
    <dbReference type="NCBI Taxonomy" id="2301714"/>
    <lineage>
        <taxon>Viruses</taxon>
        <taxon>Duplodnaviria</taxon>
        <taxon>Heunggongvirae</taxon>
        <taxon>Uroviricota</taxon>
        <taxon>Caudoviricetes</taxon>
        <taxon>Stanwilliamsviridae</taxon>
        <taxon>Loccivirinae</taxon>
        <taxon>Gilsonvirus</taxon>
        <taxon>Gilsonvirus comrade</taxon>
    </lineage>
</organism>
<evidence type="ECO:0000313" key="2">
    <source>
        <dbReference type="Proteomes" id="UP000262230"/>
    </source>
</evidence>
<dbReference type="RefSeq" id="YP_009841013.1">
    <property type="nucleotide sequence ID" value="NC_048728.1"/>
</dbReference>
<dbReference type="Pfam" id="PF19474">
    <property type="entry name" value="DUF6011"/>
    <property type="match status" value="1"/>
</dbReference>
<protein>
    <submittedName>
        <fullName evidence="1">Uncharacterized protein</fullName>
    </submittedName>
</protein>
<dbReference type="EMBL" id="MH651172">
    <property type="protein sequence ID" value="AXQ63483.1"/>
    <property type="molecule type" value="Genomic_DNA"/>
</dbReference>
<dbReference type="InterPro" id="IPR046053">
    <property type="entry name" value="DUF6011"/>
</dbReference>
<dbReference type="GeneID" id="55611224"/>
<dbReference type="KEGG" id="vg:55611224"/>
<reference evidence="1 2" key="1">
    <citation type="submission" date="2018-07" db="EMBL/GenBank/DDBJ databases">
        <authorList>
            <person name="Khadka D."/>
            <person name="Jones J."/>
            <person name="Carrillo K."/>
            <person name="Beckwith M.D."/>
            <person name="Griffiths E.C."/>
            <person name="LeFan V.M."/>
            <person name="Nayek S."/>
            <person name="Layton S.R."/>
            <person name="Kim T."/>
            <person name="Hughes L."/>
            <person name="Garlena R.A."/>
            <person name="Russell D.A."/>
            <person name="Pope W.H."/>
            <person name="Jacobs-Sera D."/>
            <person name="Hatfull G.F."/>
        </authorList>
    </citation>
    <scope>NUCLEOTIDE SEQUENCE [LARGE SCALE GENOMIC DNA]</scope>
</reference>
<gene>
    <name evidence="1" type="primary">252</name>
    <name evidence="1" type="ORF">SEA_COMRADE_252</name>
</gene>